<dbReference type="EMBL" id="CAJQZP010001271">
    <property type="protein sequence ID" value="CAG5035312.1"/>
    <property type="molecule type" value="Genomic_DNA"/>
</dbReference>
<sequence length="604" mass="69541">MELASEAEIEEKYCNTQEYGYESNEEQETRKTVEGSCHQDPIVAETVIDKEKTSDIQEEDNISIGTQEVRKPVEESRDLPIAAKTVCDNNKRNTTKENSSKYLLDDLRISDSSDDGNFGSSSSDKYICATDESSSSSDNERTSAKKKRTATSSVRHTSNITVPETPPSPMSTSENPVPGCSFWERNGMNSAGKKKRTRKSDKERRQDRARRKLFCNTGLEYITTSGKTKKRRQLHELENGRQKYKQRLPQDLREKLFEQYWSLGSYGNRTKYIAKKTSKFSPKKKRNVSFHYFVHGFDHTKHIICKGCFLKTFDESHKYLQTVCEKLRDNVGHLPQRKRRVATTAATNQQTTRKFLNSKLNLQVLYNLYKLKTDAPVSKTIFKKVFETMNLSFKKPSVDTCSKYDCINMKLKYASVDQAANLKTLKEHQEAFKTAYEDEKADKQLTQSSEVVAVITFDLQQCLPTPYLQTNVAFYKRQLRTFNLTIHDLKTNKAFCYTWPECEGNRGANDIASCLYDFIINQLPNLHPNAKKLITFSDSCSGQNKNSIVTTMLMLVTRLSPQLQFIEHKFLVPGHTHMEADTDHALIERKKKHTNMDIHLPRDW</sequence>
<feature type="compositionally biased region" description="Polar residues" evidence="1">
    <location>
        <begin position="150"/>
        <end position="160"/>
    </location>
</feature>
<reference evidence="2" key="1">
    <citation type="submission" date="2021-04" db="EMBL/GenBank/DDBJ databases">
        <authorList>
            <person name="Tunstrom K."/>
        </authorList>
    </citation>
    <scope>NUCLEOTIDE SEQUENCE</scope>
</reference>
<feature type="compositionally biased region" description="Basic and acidic residues" evidence="1">
    <location>
        <begin position="68"/>
        <end position="78"/>
    </location>
</feature>
<feature type="region of interest" description="Disordered" evidence="1">
    <location>
        <begin position="1"/>
        <end position="209"/>
    </location>
</feature>
<accession>A0A8S3XPP4</accession>
<feature type="compositionally biased region" description="Basic and acidic residues" evidence="1">
    <location>
        <begin position="89"/>
        <end position="111"/>
    </location>
</feature>
<proteinExistence type="predicted"/>
<protein>
    <submittedName>
        <fullName evidence="2">(apollo) hypothetical protein</fullName>
    </submittedName>
</protein>
<feature type="compositionally biased region" description="Low complexity" evidence="1">
    <location>
        <begin position="115"/>
        <end position="124"/>
    </location>
</feature>
<comment type="caution">
    <text evidence="2">The sequence shown here is derived from an EMBL/GenBank/DDBJ whole genome shotgun (WGS) entry which is preliminary data.</text>
</comment>
<dbReference type="PANTHER" id="PTHR10773:SF19">
    <property type="match status" value="1"/>
</dbReference>
<evidence type="ECO:0000313" key="2">
    <source>
        <dbReference type="EMBL" id="CAG5035312.1"/>
    </source>
</evidence>
<evidence type="ECO:0000256" key="1">
    <source>
        <dbReference type="SAM" id="MobiDB-lite"/>
    </source>
</evidence>
<dbReference type="OrthoDB" id="6611988at2759"/>
<evidence type="ECO:0000313" key="3">
    <source>
        <dbReference type="Proteomes" id="UP000691718"/>
    </source>
</evidence>
<dbReference type="AlphaFoldDB" id="A0A8S3XPP4"/>
<name>A0A8S3XPP4_PARAO</name>
<organism evidence="2 3">
    <name type="scientific">Parnassius apollo</name>
    <name type="common">Apollo butterfly</name>
    <name type="synonym">Papilio apollo</name>
    <dbReference type="NCBI Taxonomy" id="110799"/>
    <lineage>
        <taxon>Eukaryota</taxon>
        <taxon>Metazoa</taxon>
        <taxon>Ecdysozoa</taxon>
        <taxon>Arthropoda</taxon>
        <taxon>Hexapoda</taxon>
        <taxon>Insecta</taxon>
        <taxon>Pterygota</taxon>
        <taxon>Neoptera</taxon>
        <taxon>Endopterygota</taxon>
        <taxon>Lepidoptera</taxon>
        <taxon>Glossata</taxon>
        <taxon>Ditrysia</taxon>
        <taxon>Papilionoidea</taxon>
        <taxon>Papilionidae</taxon>
        <taxon>Parnassiinae</taxon>
        <taxon>Parnassini</taxon>
        <taxon>Parnassius</taxon>
        <taxon>Parnassius</taxon>
    </lineage>
</organism>
<dbReference type="Proteomes" id="UP000691718">
    <property type="component" value="Unassembled WGS sequence"/>
</dbReference>
<gene>
    <name evidence="2" type="ORF">PAPOLLO_LOCUS20526</name>
</gene>
<keyword evidence="3" id="KW-1185">Reference proteome</keyword>
<dbReference type="PANTHER" id="PTHR10773">
    <property type="entry name" value="DNA-DIRECTED RNA POLYMERASES I, II, AND III SUBUNIT RPABC2"/>
    <property type="match status" value="1"/>
</dbReference>